<evidence type="ECO:0008006" key="3">
    <source>
        <dbReference type="Google" id="ProtNLM"/>
    </source>
</evidence>
<accession>A0ABQ1KUQ6</accession>
<dbReference type="RefSeq" id="WP_188482699.1">
    <property type="nucleotide sequence ID" value="NZ_BMFC01000007.1"/>
</dbReference>
<keyword evidence="2" id="KW-1185">Reference proteome</keyword>
<evidence type="ECO:0000313" key="2">
    <source>
        <dbReference type="Proteomes" id="UP000645462"/>
    </source>
</evidence>
<reference evidence="2" key="1">
    <citation type="journal article" date="2019" name="Int. J. Syst. Evol. Microbiol.">
        <title>The Global Catalogue of Microorganisms (GCM) 10K type strain sequencing project: providing services to taxonomists for standard genome sequencing and annotation.</title>
        <authorList>
            <consortium name="The Broad Institute Genomics Platform"/>
            <consortium name="The Broad Institute Genome Sequencing Center for Infectious Disease"/>
            <person name="Wu L."/>
            <person name="Ma J."/>
        </authorList>
    </citation>
    <scope>NUCLEOTIDE SEQUENCE [LARGE SCALE GENOMIC DNA]</scope>
    <source>
        <strain evidence="2">CGMCC 1.12478</strain>
    </source>
</reference>
<evidence type="ECO:0000313" key="1">
    <source>
        <dbReference type="EMBL" id="GGC09935.1"/>
    </source>
</evidence>
<sequence>MTLVRPPAMLSRLAMRLRERRQTETEEGDPAMTAEDRGNIESFEEILSRTLTLLTSENEALVAGDIGAVAGFYEDKAHLLKALELRQPVIEPFLRDGSDATGTLRELIRALAEQLQVNGRLLKGMAEASQAILLEVERTRSRESLRGLYDKTGQLRDEAGRGSAGTKKTL</sequence>
<dbReference type="EMBL" id="BMFC01000007">
    <property type="protein sequence ID" value="GGC09935.1"/>
    <property type="molecule type" value="Genomic_DNA"/>
</dbReference>
<gene>
    <name evidence="1" type="ORF">GCM10011363_28220</name>
</gene>
<name>A0ABQ1KUQ6_9RHOB</name>
<organism evidence="1 2">
    <name type="scientific">Marivita lacus</name>
    <dbReference type="NCBI Taxonomy" id="1323742"/>
    <lineage>
        <taxon>Bacteria</taxon>
        <taxon>Pseudomonadati</taxon>
        <taxon>Pseudomonadota</taxon>
        <taxon>Alphaproteobacteria</taxon>
        <taxon>Rhodobacterales</taxon>
        <taxon>Roseobacteraceae</taxon>
        <taxon>Marivita</taxon>
    </lineage>
</organism>
<comment type="caution">
    <text evidence="1">The sequence shown here is derived from an EMBL/GenBank/DDBJ whole genome shotgun (WGS) entry which is preliminary data.</text>
</comment>
<protein>
    <recommendedName>
        <fullName evidence="3">Flagellar protein FlgN</fullName>
    </recommendedName>
</protein>
<proteinExistence type="predicted"/>
<dbReference type="Proteomes" id="UP000645462">
    <property type="component" value="Unassembled WGS sequence"/>
</dbReference>